<name>M4B2G2_HYAAE</name>
<dbReference type="Proteomes" id="UP000011713">
    <property type="component" value="Unassembled WGS sequence"/>
</dbReference>
<proteinExistence type="predicted"/>
<dbReference type="CDD" id="cd02440">
    <property type="entry name" value="AdoMet_MTases"/>
    <property type="match status" value="1"/>
</dbReference>
<feature type="domain" description="Methyltransferase" evidence="1">
    <location>
        <begin position="33"/>
        <end position="93"/>
    </location>
</feature>
<dbReference type="InParanoid" id="M4B2G2"/>
<dbReference type="Pfam" id="PF13649">
    <property type="entry name" value="Methyltransf_25"/>
    <property type="match status" value="1"/>
</dbReference>
<reference evidence="3" key="1">
    <citation type="journal article" date="2010" name="Science">
        <title>Signatures of adaptation to obligate biotrophy in the Hyaloperonospora arabidopsidis genome.</title>
        <authorList>
            <person name="Baxter L."/>
            <person name="Tripathy S."/>
            <person name="Ishaque N."/>
            <person name="Boot N."/>
            <person name="Cabral A."/>
            <person name="Kemen E."/>
            <person name="Thines M."/>
            <person name="Ah-Fong A."/>
            <person name="Anderson R."/>
            <person name="Badejoko W."/>
            <person name="Bittner-Eddy P."/>
            <person name="Boore J.L."/>
            <person name="Chibucos M.C."/>
            <person name="Coates M."/>
            <person name="Dehal P."/>
            <person name="Delehaunty K."/>
            <person name="Dong S."/>
            <person name="Downton P."/>
            <person name="Dumas B."/>
            <person name="Fabro G."/>
            <person name="Fronick C."/>
            <person name="Fuerstenberg S.I."/>
            <person name="Fulton L."/>
            <person name="Gaulin E."/>
            <person name="Govers F."/>
            <person name="Hughes L."/>
            <person name="Humphray S."/>
            <person name="Jiang R.H."/>
            <person name="Judelson H."/>
            <person name="Kamoun S."/>
            <person name="Kyung K."/>
            <person name="Meijer H."/>
            <person name="Minx P."/>
            <person name="Morris P."/>
            <person name="Nelson J."/>
            <person name="Phuntumart V."/>
            <person name="Qutob D."/>
            <person name="Rehmany A."/>
            <person name="Rougon-Cardoso A."/>
            <person name="Ryden P."/>
            <person name="Torto-Alalibo T."/>
            <person name="Studholme D."/>
            <person name="Wang Y."/>
            <person name="Win J."/>
            <person name="Wood J."/>
            <person name="Clifton S.W."/>
            <person name="Rogers J."/>
            <person name="Van den Ackerveken G."/>
            <person name="Jones J.D."/>
            <person name="McDowell J.M."/>
            <person name="Beynon J."/>
            <person name="Tyler B.M."/>
        </authorList>
    </citation>
    <scope>NUCLEOTIDE SEQUENCE [LARGE SCALE GENOMIC DNA]</scope>
    <source>
        <strain evidence="3">Emoy2</strain>
    </source>
</reference>
<evidence type="ECO:0000259" key="1">
    <source>
        <dbReference type="Pfam" id="PF13649"/>
    </source>
</evidence>
<dbReference type="VEuPathDB" id="FungiDB:HpaG800460"/>
<keyword evidence="3" id="KW-1185">Reference proteome</keyword>
<accession>M4B2G2</accession>
<protein>
    <recommendedName>
        <fullName evidence="1">Methyltransferase domain-containing protein</fullName>
    </recommendedName>
</protein>
<reference evidence="2" key="2">
    <citation type="submission" date="2015-06" db="UniProtKB">
        <authorList>
            <consortium name="EnsemblProtists"/>
        </authorList>
    </citation>
    <scope>IDENTIFICATION</scope>
    <source>
        <strain evidence="2">Emoy2</strain>
    </source>
</reference>
<dbReference type="STRING" id="559515.M4B2G2"/>
<evidence type="ECO:0000313" key="2">
    <source>
        <dbReference type="EnsemblProtists" id="HpaP800460"/>
    </source>
</evidence>
<dbReference type="HOGENOM" id="CLU_1630201_0_0_1"/>
<dbReference type="InterPro" id="IPR041698">
    <property type="entry name" value="Methyltransf_25"/>
</dbReference>
<organism evidence="2 3">
    <name type="scientific">Hyaloperonospora arabidopsidis (strain Emoy2)</name>
    <name type="common">Downy mildew agent</name>
    <name type="synonym">Peronospora arabidopsidis</name>
    <dbReference type="NCBI Taxonomy" id="559515"/>
    <lineage>
        <taxon>Eukaryota</taxon>
        <taxon>Sar</taxon>
        <taxon>Stramenopiles</taxon>
        <taxon>Oomycota</taxon>
        <taxon>Peronosporomycetes</taxon>
        <taxon>Peronosporales</taxon>
        <taxon>Peronosporaceae</taxon>
        <taxon>Hyaloperonospora</taxon>
    </lineage>
</organism>
<sequence length="163" mass="17832">MNPVRVKYIRGHTVEHFGHSTDDDPVPLRGLNVADIGCGGGILSEALCRIGGTMVSVDPGEDNITAARQHAAMSRYTSRIDYRLCTSEHWDVAVVRLAGWSALHIVDQPYAAVSCACYWSCGICDASHPTRNARLEQVCAARGDRGGIEERWPDRAGRVRNRG</sequence>
<dbReference type="EMBL" id="JH597777">
    <property type="status" value="NOT_ANNOTATED_CDS"/>
    <property type="molecule type" value="Genomic_DNA"/>
</dbReference>
<dbReference type="EnsemblProtists" id="HpaT800460">
    <property type="protein sequence ID" value="HpaP800460"/>
    <property type="gene ID" value="HpaG800460"/>
</dbReference>
<evidence type="ECO:0000313" key="3">
    <source>
        <dbReference type="Proteomes" id="UP000011713"/>
    </source>
</evidence>
<dbReference type="AlphaFoldDB" id="M4B2G2"/>
<dbReference type="SUPFAM" id="SSF53335">
    <property type="entry name" value="S-adenosyl-L-methionine-dependent methyltransferases"/>
    <property type="match status" value="1"/>
</dbReference>
<dbReference type="Gene3D" id="3.40.50.150">
    <property type="entry name" value="Vaccinia Virus protein VP39"/>
    <property type="match status" value="1"/>
</dbReference>
<dbReference type="InterPro" id="IPR029063">
    <property type="entry name" value="SAM-dependent_MTases_sf"/>
</dbReference>
<dbReference type="eggNOG" id="KOG1270">
    <property type="taxonomic scope" value="Eukaryota"/>
</dbReference>